<evidence type="ECO:0000313" key="12">
    <source>
        <dbReference type="Proteomes" id="UP000789359"/>
    </source>
</evidence>
<dbReference type="Pfam" id="PF21464">
    <property type="entry name" value="flgE_D3"/>
    <property type="match status" value="1"/>
</dbReference>
<evidence type="ECO:0000256" key="2">
    <source>
        <dbReference type="ARBA" id="ARBA00009677"/>
    </source>
</evidence>
<dbReference type="InterPro" id="IPR011491">
    <property type="entry name" value="FlgE_D2"/>
</dbReference>
<dbReference type="Pfam" id="PF06429">
    <property type="entry name" value="Flg_bbr_C"/>
    <property type="match status" value="1"/>
</dbReference>
<dbReference type="NCBIfam" id="TIGR02489">
    <property type="entry name" value="flgE_epsilon"/>
    <property type="match status" value="1"/>
</dbReference>
<evidence type="ECO:0000259" key="9">
    <source>
        <dbReference type="Pfam" id="PF07559"/>
    </source>
</evidence>
<dbReference type="InterPro" id="IPR053967">
    <property type="entry name" value="LlgE_F_G-like_D1"/>
</dbReference>
<dbReference type="Proteomes" id="UP000789359">
    <property type="component" value="Unassembled WGS sequence"/>
</dbReference>
<keyword evidence="4 6" id="KW-0975">Bacterial flagellum</keyword>
<protein>
    <recommendedName>
        <fullName evidence="3 5">Flagellar hook protein FlgE</fullName>
    </recommendedName>
</protein>
<evidence type="ECO:0000256" key="1">
    <source>
        <dbReference type="ARBA" id="ARBA00004117"/>
    </source>
</evidence>
<feature type="domain" description="Flagellar hook protein FlgE D2" evidence="9">
    <location>
        <begin position="578"/>
        <end position="698"/>
    </location>
</feature>
<dbReference type="Pfam" id="PF07559">
    <property type="entry name" value="FlgE_D2"/>
    <property type="match status" value="1"/>
</dbReference>
<dbReference type="Gene3D" id="3.30.70.2120">
    <property type="match status" value="1"/>
</dbReference>
<dbReference type="InterPro" id="IPR010810">
    <property type="entry name" value="Flagellin_hook_IN_motif"/>
</dbReference>
<evidence type="ECO:0000256" key="5">
    <source>
        <dbReference type="NCBIfam" id="TIGR02489"/>
    </source>
</evidence>
<dbReference type="InterPro" id="IPR012835">
    <property type="entry name" value="FlgE_epsilon"/>
</dbReference>
<comment type="caution">
    <text evidence="11">The sequence shown here is derived from an EMBL/GenBank/DDBJ whole genome shotgun (WGS) entry which is preliminary data.</text>
</comment>
<evidence type="ECO:0000259" key="10">
    <source>
        <dbReference type="Pfam" id="PF22692"/>
    </source>
</evidence>
<dbReference type="Gene3D" id="2.60.98.20">
    <property type="entry name" value="Flagellar hook protein FlgE"/>
    <property type="match status" value="1"/>
</dbReference>
<gene>
    <name evidence="11" type="ORF">LMG8286_01154</name>
</gene>
<dbReference type="SUPFAM" id="SSF117143">
    <property type="entry name" value="Flagellar hook protein flgE"/>
    <property type="match status" value="1"/>
</dbReference>
<feature type="domain" description="Flagellar hook protein FlgE/F/G-like D1" evidence="10">
    <location>
        <begin position="94"/>
        <end position="163"/>
    </location>
</feature>
<evidence type="ECO:0000256" key="4">
    <source>
        <dbReference type="ARBA" id="ARBA00023143"/>
    </source>
</evidence>
<proteinExistence type="inferred from homology"/>
<keyword evidence="12" id="KW-1185">Reference proteome</keyword>
<dbReference type="InterPro" id="IPR020013">
    <property type="entry name" value="Flagellar_FlgE/F/G"/>
</dbReference>
<comment type="subcellular location">
    <subcellularLocation>
        <location evidence="1 6">Bacterial flagellum basal body</location>
    </subcellularLocation>
</comment>
<organism evidence="11 12">
    <name type="scientific">Campylobacter suis</name>
    <dbReference type="NCBI Taxonomy" id="2790657"/>
    <lineage>
        <taxon>Bacteria</taxon>
        <taxon>Pseudomonadati</taxon>
        <taxon>Campylobacterota</taxon>
        <taxon>Epsilonproteobacteria</taxon>
        <taxon>Campylobacterales</taxon>
        <taxon>Campylobacteraceae</taxon>
        <taxon>Campylobacter</taxon>
    </lineage>
</organism>
<sequence>MRSLWSGVSGMQAHQIAMDVEGNNIANVNTTGFKYSRANFADMLSQTPSIATAPQGELGGQNATQIGLGTTIDSTTRIFSQGTLKTTDNNKDLAIQGNGFFIVSPDGGKTDMYTRNGEFLFDRAGNYVNSSGYIVQGWTRDEETGAIDSTGPISNIVIKQGLTTPARATTTMNIKANLDSGNSIGARSIPIYSLDSYGLGRDSNGDGAIFGTEVHNENDLNSNQFYTNARNEQILTERGVDLAVLFNKDGNAVSLREGQGLWVSYANATTQPYSIGSPNAADIGKLPAGTALDITLNGVSIKSNAITSISDVANLINAQYNTTGVKAEISAGNQLTLINRNNSGTTAQSKNIHMVVNAGDGTGLSNIDVITAYQYVYTSTSTTPIHDTNDSVARKVNTTEDLRAAMQKDARYYVDYDGNGTIDNSAAIAASNATEALATGGLAAARAVLAAANPALQTTYDNAITAANNAATAAGIVLTETQRHLAGVKALNALSVDANDGATFTVNKQGQFQLENPADGVADKALYMSITGLTSQATGTDQAVNENVRLTTLMAPLEGSLSPSNAIRTSAEMVMSSHGSTIEIFDSLGSKHTVSVKWAKIGTTLDGGTEWNMVIQVPEPAEINFSGEGPANVITGSLRFDSKGTLSSYNPASFTFTANNGSASGQSVRLDFGLNNENGGLTSFDRDSSTEYVTQDGYEGGILQDVKIDETGTIIGAFSNGKSFGLAKVALATFTNNEGLVSEGGNMFSASANSGEPVVGAASMGSKGSIAAAKLEQSNVDLSRALTQLIVIQRGYQANSKTITTSDEMLNTLLQLKN</sequence>
<comment type="similarity">
    <text evidence="2 6">Belongs to the flagella basal body rod proteins family.</text>
</comment>
<dbReference type="InterPro" id="IPR010930">
    <property type="entry name" value="Flg_bb/hook_C_dom"/>
</dbReference>
<feature type="domain" description="Flagellar basal body rod protein N-terminal" evidence="7">
    <location>
        <begin position="7"/>
        <end position="34"/>
    </location>
</feature>
<dbReference type="NCBIfam" id="TIGR03506">
    <property type="entry name" value="FlgEFG_subfam"/>
    <property type="match status" value="2"/>
</dbReference>
<evidence type="ECO:0000313" key="11">
    <source>
        <dbReference type="EMBL" id="CAD7288134.1"/>
    </source>
</evidence>
<dbReference type="Pfam" id="PF07196">
    <property type="entry name" value="Flagellin_IN"/>
    <property type="match status" value="1"/>
</dbReference>
<reference evidence="11 12" key="1">
    <citation type="submission" date="2020-11" db="EMBL/GenBank/DDBJ databases">
        <authorList>
            <person name="Peeters C."/>
        </authorList>
    </citation>
    <scope>NUCLEOTIDE SEQUENCE [LARGE SCALE GENOMIC DNA]</scope>
    <source>
        <strain evidence="11 12">LMG 8286</strain>
    </source>
</reference>
<accession>A0ABM8Q5I0</accession>
<dbReference type="Pfam" id="PF00460">
    <property type="entry name" value="Flg_bb_rod"/>
    <property type="match status" value="1"/>
</dbReference>
<evidence type="ECO:0000256" key="6">
    <source>
        <dbReference type="RuleBase" id="RU362116"/>
    </source>
</evidence>
<evidence type="ECO:0000259" key="8">
    <source>
        <dbReference type="Pfam" id="PF06429"/>
    </source>
</evidence>
<dbReference type="InterPro" id="IPR037058">
    <property type="entry name" value="Falgellar_hook_FlgE_sf"/>
</dbReference>
<dbReference type="InterPro" id="IPR001444">
    <property type="entry name" value="Flag_bb_rod_N"/>
</dbReference>
<feature type="domain" description="Flagellar basal-body/hook protein C-terminal" evidence="8">
    <location>
        <begin position="775"/>
        <end position="816"/>
    </location>
</feature>
<dbReference type="EMBL" id="CAJHOE010000002">
    <property type="protein sequence ID" value="CAD7288134.1"/>
    <property type="molecule type" value="Genomic_DNA"/>
</dbReference>
<dbReference type="PANTHER" id="PTHR30435">
    <property type="entry name" value="FLAGELLAR PROTEIN"/>
    <property type="match status" value="1"/>
</dbReference>
<dbReference type="PANTHER" id="PTHR30435:SF19">
    <property type="entry name" value="FLAGELLAR BASAL-BODY ROD PROTEIN FLGG"/>
    <property type="match status" value="1"/>
</dbReference>
<evidence type="ECO:0000256" key="3">
    <source>
        <dbReference type="ARBA" id="ARBA00019015"/>
    </source>
</evidence>
<name>A0ABM8Q5I0_9BACT</name>
<evidence type="ECO:0000259" key="7">
    <source>
        <dbReference type="Pfam" id="PF00460"/>
    </source>
</evidence>
<dbReference type="InterPro" id="IPR037925">
    <property type="entry name" value="FlgE/F/G-like"/>
</dbReference>
<dbReference type="Pfam" id="PF22692">
    <property type="entry name" value="LlgE_F_G_D1"/>
    <property type="match status" value="1"/>
</dbReference>